<dbReference type="InterPro" id="IPR000089">
    <property type="entry name" value="Biotin_lipoyl"/>
</dbReference>
<evidence type="ECO:0000256" key="2">
    <source>
        <dbReference type="ARBA" id="ARBA00023267"/>
    </source>
</evidence>
<dbReference type="EMBL" id="CP053661">
    <property type="protein sequence ID" value="QKD81032.1"/>
    <property type="molecule type" value="Genomic_DNA"/>
</dbReference>
<dbReference type="PRINTS" id="PR01071">
    <property type="entry name" value="ACOABIOTINCC"/>
</dbReference>
<dbReference type="GO" id="GO:0003989">
    <property type="term" value="F:acetyl-CoA carboxylase activity"/>
    <property type="evidence" value="ECO:0007669"/>
    <property type="project" value="InterPro"/>
</dbReference>
<comment type="pathway">
    <text evidence="3">Lipid metabolism; fatty acid biosynthesis.</text>
</comment>
<evidence type="ECO:0000313" key="6">
    <source>
        <dbReference type="Proteomes" id="UP000505210"/>
    </source>
</evidence>
<dbReference type="CDD" id="cd06850">
    <property type="entry name" value="biotinyl_domain"/>
    <property type="match status" value="1"/>
</dbReference>
<evidence type="ECO:0000256" key="1">
    <source>
        <dbReference type="ARBA" id="ARBA00017562"/>
    </source>
</evidence>
<proteinExistence type="predicted"/>
<evidence type="ECO:0000313" key="5">
    <source>
        <dbReference type="EMBL" id="QKD81032.1"/>
    </source>
</evidence>
<evidence type="ECO:0000256" key="3">
    <source>
        <dbReference type="RuleBase" id="RU364072"/>
    </source>
</evidence>
<dbReference type="InterPro" id="IPR001249">
    <property type="entry name" value="AcCoA_biotinCC"/>
</dbReference>
<keyword evidence="3" id="KW-0444">Lipid biosynthesis</keyword>
<comment type="function">
    <text evidence="3">This protein is a component of the acetyl coenzyme A carboxylase complex; first, biotin carboxylase catalyzes the carboxylation of the carrier protein and then the transcarboxylase transfers the carboxyl group to form malonyl-CoA.</text>
</comment>
<keyword evidence="3" id="KW-0443">Lipid metabolism</keyword>
<dbReference type="GO" id="GO:0009317">
    <property type="term" value="C:acetyl-CoA carboxylase complex"/>
    <property type="evidence" value="ECO:0007669"/>
    <property type="project" value="InterPro"/>
</dbReference>
<dbReference type="NCBIfam" id="NF005457">
    <property type="entry name" value="PRK07051.1"/>
    <property type="match status" value="1"/>
</dbReference>
<keyword evidence="6" id="KW-1185">Reference proteome</keyword>
<sequence length="166" mass="17928">MELNFNEILELLSLLNQTDLAEFTLKSSDFELILRKQGKESDRPTVVESVDPARFMPPPVAPVAPIAPAAPPAAPIPSPPSPLATEKLVEITSPIVGTFYSAPAPDEPPFVNVGDRIRNGQTVCIIEAMKIMNEIEAEVNGEIVEILVKNGDSVEFGQVLMRVNPG</sequence>
<name>A0A6M8B4U3_9CYAN</name>
<keyword evidence="2 3" id="KW-0092">Biotin</keyword>
<evidence type="ECO:0000259" key="4">
    <source>
        <dbReference type="PROSITE" id="PS50968"/>
    </source>
</evidence>
<dbReference type="RefSeq" id="WP_172353452.1">
    <property type="nucleotide sequence ID" value="NZ_CP053661.1"/>
</dbReference>
<dbReference type="InterPro" id="IPR011053">
    <property type="entry name" value="Single_hybrid_motif"/>
</dbReference>
<protein>
    <recommendedName>
        <fullName evidence="1 3">Biotin carboxyl carrier protein of acetyl-CoA carboxylase</fullName>
    </recommendedName>
</protein>
<reference evidence="5 6" key="1">
    <citation type="submission" date="2020-05" db="EMBL/GenBank/DDBJ databases">
        <title>Complete genome sequence of of a novel Thermoleptolyngbya strain isolated from hot springs of Ganzi, Sichuan China.</title>
        <authorList>
            <person name="Tang J."/>
            <person name="Daroch M."/>
            <person name="Li L."/>
            <person name="Waleron K."/>
            <person name="Waleron M."/>
            <person name="Waleron M."/>
        </authorList>
    </citation>
    <scope>NUCLEOTIDE SEQUENCE [LARGE SCALE GENOMIC DNA]</scope>
    <source>
        <strain evidence="5 6">PKUAC-SCTA183</strain>
    </source>
</reference>
<dbReference type="PANTHER" id="PTHR45266">
    <property type="entry name" value="OXALOACETATE DECARBOXYLASE ALPHA CHAIN"/>
    <property type="match status" value="1"/>
</dbReference>
<keyword evidence="3" id="KW-0275">Fatty acid biosynthesis</keyword>
<dbReference type="NCBIfam" id="TIGR00531">
    <property type="entry name" value="BCCP"/>
    <property type="match status" value="1"/>
</dbReference>
<dbReference type="PROSITE" id="PS50968">
    <property type="entry name" value="BIOTINYL_LIPOYL"/>
    <property type="match status" value="1"/>
</dbReference>
<dbReference type="Pfam" id="PF00364">
    <property type="entry name" value="Biotin_lipoyl"/>
    <property type="match status" value="1"/>
</dbReference>
<dbReference type="KEGG" id="theu:HPC62_01550"/>
<dbReference type="GO" id="GO:0006633">
    <property type="term" value="P:fatty acid biosynthetic process"/>
    <property type="evidence" value="ECO:0007669"/>
    <property type="project" value="UniProtKB-UniPathway"/>
</dbReference>
<dbReference type="Proteomes" id="UP000505210">
    <property type="component" value="Chromosome"/>
</dbReference>
<dbReference type="PANTHER" id="PTHR45266:SF3">
    <property type="entry name" value="OXALOACETATE DECARBOXYLASE ALPHA CHAIN"/>
    <property type="match status" value="1"/>
</dbReference>
<dbReference type="UniPathway" id="UPA00094"/>
<dbReference type="FunFam" id="2.40.50.100:FF:000003">
    <property type="entry name" value="Acetyl-CoA carboxylase biotin carboxyl carrier protein"/>
    <property type="match status" value="1"/>
</dbReference>
<keyword evidence="3" id="KW-0276">Fatty acid metabolism</keyword>
<dbReference type="Gene3D" id="2.40.50.100">
    <property type="match status" value="1"/>
</dbReference>
<dbReference type="SUPFAM" id="SSF51230">
    <property type="entry name" value="Single hybrid motif"/>
    <property type="match status" value="1"/>
</dbReference>
<organism evidence="5 6">
    <name type="scientific">Thermoleptolyngbya sichuanensis A183</name>
    <dbReference type="NCBI Taxonomy" id="2737172"/>
    <lineage>
        <taxon>Bacteria</taxon>
        <taxon>Bacillati</taxon>
        <taxon>Cyanobacteriota</taxon>
        <taxon>Cyanophyceae</taxon>
        <taxon>Oculatellales</taxon>
        <taxon>Oculatellaceae</taxon>
        <taxon>Thermoleptolyngbya</taxon>
        <taxon>Thermoleptolyngbya sichuanensis</taxon>
    </lineage>
</organism>
<accession>A0A6M8B4U3</accession>
<dbReference type="AlphaFoldDB" id="A0A6M8B4U3"/>
<feature type="domain" description="Lipoyl-binding" evidence="4">
    <location>
        <begin position="88"/>
        <end position="164"/>
    </location>
</feature>
<gene>
    <name evidence="5" type="primary">accB</name>
    <name evidence="5" type="ORF">HPC62_01550</name>
</gene>
<dbReference type="InterPro" id="IPR050709">
    <property type="entry name" value="Biotin_Carboxyl_Carrier/Decarb"/>
</dbReference>